<dbReference type="AlphaFoldDB" id="A0A1J9V8L7"/>
<dbReference type="Proteomes" id="UP000182788">
    <property type="component" value="Unassembled WGS sequence"/>
</dbReference>
<dbReference type="EMBL" id="JARMDB010000011">
    <property type="protein sequence ID" value="MED1567991.1"/>
    <property type="molecule type" value="Genomic_DNA"/>
</dbReference>
<accession>A0A1J9V8L7</accession>
<dbReference type="InterPro" id="IPR025627">
    <property type="entry name" value="YfzA"/>
</dbReference>
<keyword evidence="1" id="KW-0472">Membrane</keyword>
<keyword evidence="1" id="KW-0812">Transmembrane</keyword>
<gene>
    <name evidence="3" type="ORF">BAU28_01160</name>
    <name evidence="2" type="ORF">P4U88_19090</name>
</gene>
<evidence type="ECO:0000256" key="1">
    <source>
        <dbReference type="SAM" id="Phobius"/>
    </source>
</evidence>
<organism evidence="3 4">
    <name type="scientific">Bacillus paramycoides</name>
    <dbReference type="NCBI Taxonomy" id="2026194"/>
    <lineage>
        <taxon>Bacteria</taxon>
        <taxon>Bacillati</taxon>
        <taxon>Bacillota</taxon>
        <taxon>Bacilli</taxon>
        <taxon>Bacillales</taxon>
        <taxon>Bacillaceae</taxon>
        <taxon>Bacillus</taxon>
        <taxon>Bacillus cereus group</taxon>
    </lineage>
</organism>
<proteinExistence type="predicted"/>
<protein>
    <submittedName>
        <fullName evidence="2">YfzA family protein</fullName>
    </submittedName>
</protein>
<evidence type="ECO:0000313" key="2">
    <source>
        <dbReference type="EMBL" id="MED1567991.1"/>
    </source>
</evidence>
<reference evidence="2 5" key="2">
    <citation type="submission" date="2023-03" db="EMBL/GenBank/DDBJ databases">
        <title>Bacillus Genome Sequencing.</title>
        <authorList>
            <person name="Dunlap C."/>
        </authorList>
    </citation>
    <scope>NUCLEOTIDE SEQUENCE [LARGE SCALE GENOMIC DNA]</scope>
    <source>
        <strain evidence="2 5">B-615</strain>
    </source>
</reference>
<sequence length="62" mass="7131">MMNNKGGLFERIANSKFFTETFAPYKTSQFNLYTAFFTLTLLPYALIGAIKDLTSRKNINEQ</sequence>
<dbReference type="Proteomes" id="UP001309448">
    <property type="component" value="Unassembled WGS sequence"/>
</dbReference>
<keyword evidence="5" id="KW-1185">Reference proteome</keyword>
<keyword evidence="1" id="KW-1133">Transmembrane helix</keyword>
<evidence type="ECO:0000313" key="4">
    <source>
        <dbReference type="Proteomes" id="UP000182788"/>
    </source>
</evidence>
<evidence type="ECO:0000313" key="3">
    <source>
        <dbReference type="EMBL" id="OJD77875.1"/>
    </source>
</evidence>
<dbReference type="EMBL" id="MAOI01000079">
    <property type="protein sequence ID" value="OJD77875.1"/>
    <property type="molecule type" value="Genomic_DNA"/>
</dbReference>
<dbReference type="Pfam" id="PF14118">
    <property type="entry name" value="YfzA"/>
    <property type="match status" value="1"/>
</dbReference>
<evidence type="ECO:0000313" key="5">
    <source>
        <dbReference type="Proteomes" id="UP001309448"/>
    </source>
</evidence>
<feature type="transmembrane region" description="Helical" evidence="1">
    <location>
        <begin position="30"/>
        <end position="50"/>
    </location>
</feature>
<comment type="caution">
    <text evidence="3">The sequence shown here is derived from an EMBL/GenBank/DDBJ whole genome shotgun (WGS) entry which is preliminary data.</text>
</comment>
<name>A0A1J9V8L7_9BACI</name>
<reference evidence="3 4" key="1">
    <citation type="submission" date="2016-06" db="EMBL/GenBank/DDBJ databases">
        <title>First insights into the genetic diversity and population structure of in the Bacillus cereus group bacteria from diverse marine environments.</title>
        <authorList>
            <person name="Liu Y."/>
            <person name="Lai Q."/>
            <person name="Shao Z."/>
        </authorList>
    </citation>
    <scope>NUCLEOTIDE SEQUENCE [LARGE SCALE GENOMIC DNA]</scope>
    <source>
        <strain evidence="3 4">NH24A2</strain>
    </source>
</reference>